<reference evidence="1 2" key="1">
    <citation type="journal article" date="2024" name="Nat. Commun.">
        <title>Phylogenomics reveals the evolutionary origins of lichenization in chlorophyte algae.</title>
        <authorList>
            <person name="Puginier C."/>
            <person name="Libourel C."/>
            <person name="Otte J."/>
            <person name="Skaloud P."/>
            <person name="Haon M."/>
            <person name="Grisel S."/>
            <person name="Petersen M."/>
            <person name="Berrin J.G."/>
            <person name="Delaux P.M."/>
            <person name="Dal Grande F."/>
            <person name="Keller J."/>
        </authorList>
    </citation>
    <scope>NUCLEOTIDE SEQUENCE [LARGE SCALE GENOMIC DNA]</scope>
    <source>
        <strain evidence="1 2">SAG 2036</strain>
    </source>
</reference>
<accession>A0AAW1PFC9</accession>
<evidence type="ECO:0000313" key="2">
    <source>
        <dbReference type="Proteomes" id="UP001465755"/>
    </source>
</evidence>
<dbReference type="Proteomes" id="UP001465755">
    <property type="component" value="Unassembled WGS sequence"/>
</dbReference>
<gene>
    <name evidence="1" type="ORF">WJX73_007229</name>
</gene>
<proteinExistence type="predicted"/>
<evidence type="ECO:0000313" key="1">
    <source>
        <dbReference type="EMBL" id="KAK9807277.1"/>
    </source>
</evidence>
<sequence length="121" mass="12821">MQSNYSSLNLGSGGWLLSTAIPNADREEWIEDSVRKLGAHLAKEDALKTLLVVLAKKLEALTLAPFLSISTSLQQAAAAWAAAPSSASLTSMRQALSALVKASSTEARPGASVAWFVLYFL</sequence>
<organism evidence="1 2">
    <name type="scientific">Symbiochloris irregularis</name>
    <dbReference type="NCBI Taxonomy" id="706552"/>
    <lineage>
        <taxon>Eukaryota</taxon>
        <taxon>Viridiplantae</taxon>
        <taxon>Chlorophyta</taxon>
        <taxon>core chlorophytes</taxon>
        <taxon>Trebouxiophyceae</taxon>
        <taxon>Trebouxiales</taxon>
        <taxon>Trebouxiaceae</taxon>
        <taxon>Symbiochloris</taxon>
    </lineage>
</organism>
<name>A0AAW1PFC9_9CHLO</name>
<comment type="caution">
    <text evidence="1">The sequence shown here is derived from an EMBL/GenBank/DDBJ whole genome shotgun (WGS) entry which is preliminary data.</text>
</comment>
<dbReference type="EMBL" id="JALJOQ010000032">
    <property type="protein sequence ID" value="KAK9807277.1"/>
    <property type="molecule type" value="Genomic_DNA"/>
</dbReference>
<protein>
    <submittedName>
        <fullName evidence="1">Uncharacterized protein</fullName>
    </submittedName>
</protein>
<keyword evidence="2" id="KW-1185">Reference proteome</keyword>
<dbReference type="AlphaFoldDB" id="A0AAW1PFC9"/>